<evidence type="ECO:0000256" key="1">
    <source>
        <dbReference type="ARBA" id="ARBA00022837"/>
    </source>
</evidence>
<dbReference type="InterPro" id="IPR018247">
    <property type="entry name" value="EF_Hand_1_Ca_BS"/>
</dbReference>
<feature type="domain" description="EF-hand" evidence="2">
    <location>
        <begin position="340"/>
        <end position="375"/>
    </location>
</feature>
<dbReference type="InterPro" id="IPR011992">
    <property type="entry name" value="EF-hand-dom_pair"/>
</dbReference>
<feature type="domain" description="EF-hand" evidence="2">
    <location>
        <begin position="760"/>
        <end position="795"/>
    </location>
</feature>
<dbReference type="CDD" id="cd21454">
    <property type="entry name" value="DLC-like_TAL"/>
    <property type="match status" value="1"/>
</dbReference>
<proteinExistence type="predicted"/>
<accession>A0AAV2T6S0</accession>
<feature type="domain" description="EF-hand" evidence="2">
    <location>
        <begin position="683"/>
        <end position="718"/>
    </location>
</feature>
<dbReference type="GO" id="GO:0030286">
    <property type="term" value="C:dynein complex"/>
    <property type="evidence" value="ECO:0007669"/>
    <property type="project" value="InterPro"/>
</dbReference>
<dbReference type="Gene3D" id="3.30.740.10">
    <property type="entry name" value="Protein Inhibitor Of Neuronal Nitric Oxide Synthase"/>
    <property type="match status" value="1"/>
</dbReference>
<feature type="domain" description="EF-hand" evidence="2">
    <location>
        <begin position="1749"/>
        <end position="1784"/>
    </location>
</feature>
<feature type="domain" description="EF-hand" evidence="2">
    <location>
        <begin position="1523"/>
        <end position="1558"/>
    </location>
</feature>
<keyword evidence="1" id="KW-0106">Calcium</keyword>
<dbReference type="GO" id="GO:0005509">
    <property type="term" value="F:calcium ion binding"/>
    <property type="evidence" value="ECO:0007669"/>
    <property type="project" value="InterPro"/>
</dbReference>
<dbReference type="Gene3D" id="1.10.238.10">
    <property type="entry name" value="EF-hand"/>
    <property type="match status" value="9"/>
</dbReference>
<evidence type="ECO:0000313" key="4">
    <source>
        <dbReference type="Proteomes" id="UP001497525"/>
    </source>
</evidence>
<dbReference type="SUPFAM" id="SSF47473">
    <property type="entry name" value="EF-hand"/>
    <property type="match status" value="9"/>
</dbReference>
<feature type="domain" description="EF-hand" evidence="2">
    <location>
        <begin position="1"/>
        <end position="34"/>
    </location>
</feature>
<feature type="domain" description="EF-hand" evidence="2">
    <location>
        <begin position="1406"/>
        <end position="1441"/>
    </location>
</feature>
<feature type="domain" description="EF-hand" evidence="2">
    <location>
        <begin position="566"/>
        <end position="601"/>
    </location>
</feature>
<dbReference type="EMBL" id="CAXLJL010000079">
    <property type="protein sequence ID" value="CAL5131167.1"/>
    <property type="molecule type" value="Genomic_DNA"/>
</dbReference>
<evidence type="ECO:0000313" key="3">
    <source>
        <dbReference type="EMBL" id="CAL5131167.1"/>
    </source>
</evidence>
<gene>
    <name evidence="3" type="ORF">CDAUBV1_LOCUS3340</name>
</gene>
<comment type="caution">
    <text evidence="3">The sequence shown here is derived from an EMBL/GenBank/DDBJ whole genome shotgun (WGS) entry which is preliminary data.</text>
</comment>
<dbReference type="SUPFAM" id="SSF54648">
    <property type="entry name" value="DLC"/>
    <property type="match status" value="1"/>
</dbReference>
<dbReference type="InterPro" id="IPR002048">
    <property type="entry name" value="EF_hand_dom"/>
</dbReference>
<dbReference type="GO" id="GO:0007017">
    <property type="term" value="P:microtubule-based process"/>
    <property type="evidence" value="ECO:0007669"/>
    <property type="project" value="InterPro"/>
</dbReference>
<dbReference type="SMART" id="SM00054">
    <property type="entry name" value="EFh"/>
    <property type="match status" value="18"/>
</dbReference>
<feature type="domain" description="EF-hand" evidence="2">
    <location>
        <begin position="1862"/>
        <end position="1897"/>
    </location>
</feature>
<dbReference type="PROSITE" id="PS00018">
    <property type="entry name" value="EF_HAND_1"/>
    <property type="match status" value="1"/>
</dbReference>
<dbReference type="PROSITE" id="PS50222">
    <property type="entry name" value="EF_HAND_2"/>
    <property type="match status" value="14"/>
</dbReference>
<dbReference type="Proteomes" id="UP001497525">
    <property type="component" value="Unassembled WGS sequence"/>
</dbReference>
<dbReference type="InterPro" id="IPR037177">
    <property type="entry name" value="DLC_sf"/>
</dbReference>
<dbReference type="SMART" id="SM01375">
    <property type="entry name" value="Dynein_light"/>
    <property type="match status" value="1"/>
</dbReference>
<evidence type="ECO:0000259" key="2">
    <source>
        <dbReference type="PROSITE" id="PS50222"/>
    </source>
</evidence>
<name>A0AAV2T6S0_CALDB</name>
<sequence length="2210" mass="250954">MEDFLNTFLEIDKDDTGKISWADVENYAKTHHLSKGTLAEWKAKFDPRNIGTINVESVREKLGLDSGNLKKRRQQIKGLRSKVGGFLGRMTRPFGAVKVEGEGSKTPSSREFKISITGDDSEKLADFLTIFFALDKDGKGVVPFADIEKQAKQDNYDAKIIAGWKAKFDPEDTGSIALDKVYSIMGIQPQGTSQIQEPGFVMKVVGQPSEQHEVQKLSMRTPVSSLKHPGEFLSLFFSLDKHGDGKIPVKEMDTYATEHNLDKHLISDWKSTFDPGNTGTITLDSVCEKLGLDEEAVKQSILEGGFEIPELGFVMKTSGGYSAPHVTEKLGIKIPDEKHSEYAEFLNTFFTLDKDQTGTVPFDHIEKYVTEHHLDPKLITEWKTEFDPRGKGVVTLEDVCEKLGLDPETVKRRRLAGELHIPDLGFTLKGVGPYQRPHLVLQLKADVPHEKRPMMAQFLCAFFDLDQDRKGTVKFTDIEKYAKEHQFDPKFIPEWKTEFDPDNSGVVTLEQVCKRLGLNPDSIKQRRTEGTLEIPELGFTLHDYGEHAPPPLLQTLGIRVPADKHQSVDEFLNTFITLDKGKTGTIPFKDIENYAKEHHMDPHLVTDWEKEFDPARTGTIDLDKVCKVLGVKPEKLPTGPEEVEVSEMRTVSAAMIPPGFGQPHLEMKAPTVVNVKVPEEKRPATAELLNTFFTLDKDQTGTVPFDQIEKYVTEHHLDPKLVTEWRSEVDPRHTGDVTLDKICEILGVNPETIIPDEKHSEYAEFLNTFFTLDKDQTGTVPFDHIEKYVTEHHLDPKLITEWKTEFDPRGKGVVTLEDVCEKLGLDPETVKRRRLAGELHIPDLGFTLKGVGPYQRPHLVLQLKADVPHEKRPMMAQFLCAFFDLDQDRKGTVKFTDIEKYAKEHQFDPKFIPEWKTEFDPDNSGVVTLEQVCKRLGLNPDSIKQRRTEGTLEIPELGFTLHDYGEHAPPPLLQTLGIRVPADKHQSVDEFLNTFITLDKGKTGTIPFKDIENYAKEHHMDPHLVTDWEKEFDPARTGTIDLDKVCKVLGVKPEKLPTGPEEVEVSEMRTVSAAMIPPGFGQPHLEMKAPTVVNVKVPEEKRPATAELLNTFFTLDKDQTGTVPFDQIEKYVTEHHLDPKLVTEWRSEVDPRHTGDVTLDKICEILGVNPETIKRDRSEGELDIPELGFQLKGVGKHQRPHLTTKLGTRIPDEKHSEYAEFLNTFFTLDKDQTGTVPFDHIEKYVTEHHLDPKLITEWKTEFDPRGKGVVTLEDVCEKLGLDPETVVPHEKRPMMAQFLCAFFDLDQDRKGTVKFTDIEKYAKEHQFDPKFIPEWKTEFDPDNSGVVTLEQVCKRLGLNPDSIKQRRTEGTLEIPELGFTLHDYGEHAPPPLLQTLGIRVPADKHQSVDEFLNTFITLDKGKTGTIPFKDIENYAKEHHMDPHLVTDWEKEFDPARTGTIDLDKVCKVLGVKPEKLPTGPEEVEVSEMRTVSAAMIPPGFGQPHLEMKAPTVVNVKVPEEKRPATAELLNTFFTLDKDQTGTVPFDQIEKYVTEHHLDPKLITEWRSEVDPRHTGDVTLDKICEILGVNPETIKRDRSEGELDIPELGFQLKGVGKHQRPHLTTKLGTRIPDEKHSEYAEFLNTFFTLDKDQTGTVPFDHIEKYVTEHHLDPKLVTEWKKEFDPRGKGVVTLEDVCEKLGLDPETVKRRRLAGELHIPELGFMLRGFGRHQKVDLFTSLDRSLSPEKQPKVAEFLRIFFTLDKDKNGTVPFDEIEKYAKDHHLNPKLVEEWRADFDPDHKGVVTLDNICAHLGLEPETMKHAELEGGLGIPELCFSLRKVGDRVLPHLTERIGKHIHHKSRPKVAEFLYTFFTLDKDKNGTVPFDEIEKYAKDHHLNPKLVEEWRADFDPDHKGVVTLDNICAHLGLEPETIKERLDLGQVDIPGLGFYINTVGGKSVPHIPEKLGEDIPSVDRPKMAKALNTFFALDGDKFETHPFTEIADYAAKHNLDPSLVAEWEKDFDRDHKGALDLDMICKKLGLHPETVQRRHLEGALEIPEIGYRPEGAGEEGEEYETGLEEELPIEEVEVSQIRAVGAARGPGVPAARKTGMAGMVDVQGRARDVHIVKSRLKSDEEGEVINEIRRLTGGRSQFDQMRVSQQIKEFLDKRFGGKWQVIIIRGSYWMTYSYRSDHVLHFYSDNYGYLLWRPAN</sequence>
<feature type="domain" description="EF-hand" evidence="2">
    <location>
        <begin position="1103"/>
        <end position="1138"/>
    </location>
</feature>
<protein>
    <recommendedName>
        <fullName evidence="2">EF-hand domain-containing protein</fullName>
    </recommendedName>
</protein>
<reference evidence="3" key="1">
    <citation type="submission" date="2024-06" db="EMBL/GenBank/DDBJ databases">
        <authorList>
            <person name="Liu X."/>
            <person name="Lenzi L."/>
            <person name="Haldenby T S."/>
            <person name="Uol C."/>
        </authorList>
    </citation>
    <scope>NUCLEOTIDE SEQUENCE</scope>
</reference>
<feature type="domain" description="EF-hand" evidence="2">
    <location>
        <begin position="1636"/>
        <end position="1671"/>
    </location>
</feature>
<feature type="domain" description="EF-hand" evidence="2">
    <location>
        <begin position="1216"/>
        <end position="1251"/>
    </location>
</feature>
<organism evidence="3 4">
    <name type="scientific">Calicophoron daubneyi</name>
    <name type="common">Rumen fluke</name>
    <name type="synonym">Paramphistomum daubneyi</name>
    <dbReference type="NCBI Taxonomy" id="300641"/>
    <lineage>
        <taxon>Eukaryota</taxon>
        <taxon>Metazoa</taxon>
        <taxon>Spiralia</taxon>
        <taxon>Lophotrochozoa</taxon>
        <taxon>Platyhelminthes</taxon>
        <taxon>Trematoda</taxon>
        <taxon>Digenea</taxon>
        <taxon>Plagiorchiida</taxon>
        <taxon>Pronocephalata</taxon>
        <taxon>Paramphistomoidea</taxon>
        <taxon>Paramphistomidae</taxon>
        <taxon>Calicophoron</taxon>
    </lineage>
</organism>
<feature type="domain" description="EF-hand" evidence="2">
    <location>
        <begin position="122"/>
        <end position="157"/>
    </location>
</feature>
<dbReference type="InterPro" id="IPR001372">
    <property type="entry name" value="Dynein_light_chain_typ-1/2"/>
</dbReference>
<dbReference type="Pfam" id="PF01221">
    <property type="entry name" value="Dynein_light"/>
    <property type="match status" value="1"/>
</dbReference>
<feature type="domain" description="EF-hand" evidence="2">
    <location>
        <begin position="986"/>
        <end position="1021"/>
    </location>
</feature>